<sequence length="526" mass="60581">MKVTINQSDCTFKSAILGKGKPKMAPGLWPLMLYASKISGLGTDQVNYAFFQVTGLFLAIGYRQILHPHRVSPTVRHVVAATIGIYMAVFSYSWSSFHLFAQSTIPYIMMRTMNPQVIHKFVFTFSIAYMSAVHISQQYQNINIYLMDHIGPMMVMTEKVTSLAFSLHDGLTKDDSKLNSQQREMATKKMPTIIEYYSYIFYFQALAVGPVCFYNDYIDFIKGKHLVPYVIKTKDGKEVVVHKEPPVLLAVIKKLLFSALMVVILLTMVPRYPLMGNFYNIELLNSSLLNKFIYLWISVEVAKSKYFFAWTYADALNNASGLGFNGYDKNGNPKWDLVTNINIKDFELSTSLKVLIDNWNTQTRKWLRYVCYDRVPFQKTLFTFILSSIWHGFQPGYFWTFFQGAYFTYAGRKVRYTIRPFFQDSKAKKILYDMFTWLGTQILLSYLVLPFTLLNNSIIIQFYSSMYFCIHILAALFIILFPTKKRPSKTDSDNNSVTDTHAILTANNTIKINGNCNGPLNVKKMQ</sequence>
<feature type="transmembrane region" description="Helical" evidence="7">
    <location>
        <begin position="430"/>
        <end position="452"/>
    </location>
</feature>
<comment type="subcellular location">
    <subcellularLocation>
        <location evidence="1">Membrane</location>
        <topology evidence="1">Multi-pass membrane protein</topology>
    </subcellularLocation>
</comment>
<dbReference type="InterPro" id="IPR049941">
    <property type="entry name" value="LPLAT_7/PORCN-like"/>
</dbReference>
<evidence type="ECO:0000256" key="4">
    <source>
        <dbReference type="ARBA" id="ARBA00022989"/>
    </source>
</evidence>
<reference evidence="9" key="1">
    <citation type="submission" date="2025-08" db="UniProtKB">
        <authorList>
            <consortium name="RefSeq"/>
        </authorList>
    </citation>
    <scope>IDENTIFICATION</scope>
    <source>
        <tissue evidence="9">Testes</tissue>
    </source>
</reference>
<evidence type="ECO:0000256" key="6">
    <source>
        <dbReference type="ARBA" id="ARBA00023315"/>
    </source>
</evidence>
<keyword evidence="3 7" id="KW-0812">Transmembrane</keyword>
<feature type="transmembrane region" description="Helical" evidence="7">
    <location>
        <begin position="389"/>
        <end position="409"/>
    </location>
</feature>
<organism evidence="8 9">
    <name type="scientific">Saccoglossus kowalevskii</name>
    <name type="common">Acorn worm</name>
    <dbReference type="NCBI Taxonomy" id="10224"/>
    <lineage>
        <taxon>Eukaryota</taxon>
        <taxon>Metazoa</taxon>
        <taxon>Hemichordata</taxon>
        <taxon>Enteropneusta</taxon>
        <taxon>Harrimaniidae</taxon>
        <taxon>Saccoglossus</taxon>
    </lineage>
</organism>
<feature type="transmembrane region" description="Helical" evidence="7">
    <location>
        <begin position="117"/>
        <end position="135"/>
    </location>
</feature>
<keyword evidence="6" id="KW-0012">Acyltransferase</keyword>
<protein>
    <submittedName>
        <fullName evidence="9">Lysophospholipid acyltransferase 2-like</fullName>
    </submittedName>
</protein>
<evidence type="ECO:0000256" key="2">
    <source>
        <dbReference type="ARBA" id="ARBA00022679"/>
    </source>
</evidence>
<dbReference type="RefSeq" id="XP_006815543.1">
    <property type="nucleotide sequence ID" value="XM_006815480.1"/>
</dbReference>
<evidence type="ECO:0000256" key="5">
    <source>
        <dbReference type="ARBA" id="ARBA00023136"/>
    </source>
</evidence>
<keyword evidence="2" id="KW-0808">Transferase</keyword>
<feature type="transmembrane region" description="Helical" evidence="7">
    <location>
        <begin position="247"/>
        <end position="269"/>
    </location>
</feature>
<evidence type="ECO:0000313" key="8">
    <source>
        <dbReference type="Proteomes" id="UP000694865"/>
    </source>
</evidence>
<accession>A0ABM0M6A2</accession>
<feature type="transmembrane region" description="Helical" evidence="7">
    <location>
        <begin position="78"/>
        <end position="97"/>
    </location>
</feature>
<evidence type="ECO:0000256" key="3">
    <source>
        <dbReference type="ARBA" id="ARBA00022692"/>
    </source>
</evidence>
<evidence type="ECO:0000313" key="9">
    <source>
        <dbReference type="RefSeq" id="XP_006815543.1"/>
    </source>
</evidence>
<dbReference type="GeneID" id="102808260"/>
<dbReference type="InterPro" id="IPR004299">
    <property type="entry name" value="MBOAT_fam"/>
</dbReference>
<feature type="transmembrane region" description="Helical" evidence="7">
    <location>
        <begin position="458"/>
        <end position="481"/>
    </location>
</feature>
<dbReference type="PANTHER" id="PTHR13906">
    <property type="entry name" value="PORCUPINE"/>
    <property type="match status" value="1"/>
</dbReference>
<dbReference type="PANTHER" id="PTHR13906:SF4">
    <property type="entry name" value="LYSOPHOSPHOLIPID ACYLTRANSFERASE 6"/>
    <property type="match status" value="1"/>
</dbReference>
<evidence type="ECO:0000256" key="1">
    <source>
        <dbReference type="ARBA" id="ARBA00004141"/>
    </source>
</evidence>
<dbReference type="Pfam" id="PF03062">
    <property type="entry name" value="MBOAT"/>
    <property type="match status" value="1"/>
</dbReference>
<proteinExistence type="predicted"/>
<gene>
    <name evidence="9" type="primary">LOC102808260</name>
</gene>
<keyword evidence="4 7" id="KW-1133">Transmembrane helix</keyword>
<keyword evidence="5 7" id="KW-0472">Membrane</keyword>
<name>A0ABM0M6A2_SACKO</name>
<keyword evidence="8" id="KW-1185">Reference proteome</keyword>
<evidence type="ECO:0000256" key="7">
    <source>
        <dbReference type="SAM" id="Phobius"/>
    </source>
</evidence>
<dbReference type="Proteomes" id="UP000694865">
    <property type="component" value="Unplaced"/>
</dbReference>
<feature type="transmembrane region" description="Helical" evidence="7">
    <location>
        <begin position="48"/>
        <end position="66"/>
    </location>
</feature>